<dbReference type="Gene3D" id="2.60.120.620">
    <property type="entry name" value="q2cbj1_9rhob like domain"/>
    <property type="match status" value="1"/>
</dbReference>
<comment type="caution">
    <text evidence="1">The sequence shown here is derived from an EMBL/GenBank/DDBJ whole genome shotgun (WGS) entry which is preliminary data.</text>
</comment>
<dbReference type="Pfam" id="PF10014">
    <property type="entry name" value="2OG-Fe_Oxy_2"/>
    <property type="match status" value="1"/>
</dbReference>
<keyword evidence="1" id="KW-0223">Dioxygenase</keyword>
<dbReference type="Proteomes" id="UP001204068">
    <property type="component" value="Unassembled WGS sequence"/>
</dbReference>
<reference evidence="1" key="1">
    <citation type="submission" date="2022-07" db="EMBL/GenBank/DDBJ databases">
        <title>Bacterial species isolated from the porcine tonsil microbiota.</title>
        <authorList>
            <person name="Oliveira I.M.F."/>
        </authorList>
    </citation>
    <scope>NUCLEOTIDE SEQUENCE</scope>
    <source>
        <strain evidence="1">8QC2O2</strain>
    </source>
</reference>
<gene>
    <name evidence="1" type="ORF">NQ032_02720</name>
</gene>
<dbReference type="InterPro" id="IPR018724">
    <property type="entry name" value="2OG-Fe_dioxygenase"/>
</dbReference>
<dbReference type="RefSeq" id="WP_239771990.1">
    <property type="nucleotide sequence ID" value="NZ_CP064868.1"/>
</dbReference>
<accession>A0AAW5LEX8</accession>
<proteinExistence type="predicted"/>
<keyword evidence="1" id="KW-0560">Oxidoreductase</keyword>
<dbReference type="GO" id="GO:0051213">
    <property type="term" value="F:dioxygenase activity"/>
    <property type="evidence" value="ECO:0007669"/>
    <property type="project" value="UniProtKB-KW"/>
</dbReference>
<evidence type="ECO:0000313" key="2">
    <source>
        <dbReference type="Proteomes" id="UP001204068"/>
    </source>
</evidence>
<name>A0AAW5LEX8_MAMSC</name>
<dbReference type="EMBL" id="JANILD010000001">
    <property type="protein sequence ID" value="MCQ9302532.1"/>
    <property type="molecule type" value="Genomic_DNA"/>
</dbReference>
<sequence length="261" mass="30253">MKKRVDKMSLIKKNSYARYDLFKDLKYEGIEHDYNELLEYFNDLPIDEYGGNGNRYRRYSRAIILPQTGEIVWLPTINKDNVEYSAYFQGKYNPEHLSAYREFHSLSKTMKNNKLLNKIITHDYNETFWDEKDKILPIHVGIHFVKLSVKKNGEKAVSSPNCLHQDGEPFTFAHLIERRNVTGGRNVIAFPASAGKKPDDIDNEEIIEVFEIINPLESYGVYDPKVSHYVSPVEKNNGDDEAVRSVILIDFQQTVVANIDE</sequence>
<protein>
    <submittedName>
        <fullName evidence="1">2OG-Fe dioxygenase family protein</fullName>
    </submittedName>
</protein>
<organism evidence="1 2">
    <name type="scientific">Mammaliicoccus sciuri</name>
    <name type="common">Staphylococcus sciuri</name>
    <dbReference type="NCBI Taxonomy" id="1296"/>
    <lineage>
        <taxon>Bacteria</taxon>
        <taxon>Bacillati</taxon>
        <taxon>Bacillota</taxon>
        <taxon>Bacilli</taxon>
        <taxon>Bacillales</taxon>
        <taxon>Staphylococcaceae</taxon>
        <taxon>Mammaliicoccus</taxon>
    </lineage>
</organism>
<evidence type="ECO:0000313" key="1">
    <source>
        <dbReference type="EMBL" id="MCQ9302532.1"/>
    </source>
</evidence>
<dbReference type="AlphaFoldDB" id="A0AAW5LEX8"/>